<evidence type="ECO:0000313" key="2">
    <source>
        <dbReference type="Proteomes" id="UP001176940"/>
    </source>
</evidence>
<dbReference type="Proteomes" id="UP001176940">
    <property type="component" value="Unassembled WGS sequence"/>
</dbReference>
<evidence type="ECO:0000313" key="1">
    <source>
        <dbReference type="EMBL" id="CAJ0934830.1"/>
    </source>
</evidence>
<keyword evidence="2" id="KW-1185">Reference proteome</keyword>
<protein>
    <recommendedName>
        <fullName evidence="3">Heat shock factor-binding protein 1</fullName>
    </recommendedName>
</protein>
<comment type="caution">
    <text evidence="1">The sequence shown here is derived from an EMBL/GenBank/DDBJ whole genome shotgun (WGS) entry which is preliminary data.</text>
</comment>
<evidence type="ECO:0008006" key="3">
    <source>
        <dbReference type="Google" id="ProtNLM"/>
    </source>
</evidence>
<organism evidence="1 2">
    <name type="scientific">Ranitomeya imitator</name>
    <name type="common">mimic poison frog</name>
    <dbReference type="NCBI Taxonomy" id="111125"/>
    <lineage>
        <taxon>Eukaryota</taxon>
        <taxon>Metazoa</taxon>
        <taxon>Chordata</taxon>
        <taxon>Craniata</taxon>
        <taxon>Vertebrata</taxon>
        <taxon>Euteleostomi</taxon>
        <taxon>Amphibia</taxon>
        <taxon>Batrachia</taxon>
        <taxon>Anura</taxon>
        <taxon>Neobatrachia</taxon>
        <taxon>Hyloidea</taxon>
        <taxon>Dendrobatidae</taxon>
        <taxon>Dendrobatinae</taxon>
        <taxon>Ranitomeya</taxon>
    </lineage>
</organism>
<feature type="non-terminal residue" evidence="1">
    <location>
        <position position="101"/>
    </location>
</feature>
<gene>
    <name evidence="1" type="ORF">RIMI_LOCUS6109762</name>
</gene>
<reference evidence="1" key="1">
    <citation type="submission" date="2023-07" db="EMBL/GenBank/DDBJ databases">
        <authorList>
            <person name="Stuckert A."/>
        </authorList>
    </citation>
    <scope>NUCLEOTIDE SEQUENCE</scope>
</reference>
<proteinExistence type="predicted"/>
<accession>A0ABN9L6X4</accession>
<dbReference type="EMBL" id="CAUEEQ010010859">
    <property type="protein sequence ID" value="CAJ0934830.1"/>
    <property type="molecule type" value="Genomic_DNA"/>
</dbReference>
<name>A0ABN9L6X4_9NEOB</name>
<sequence length="101" mass="11586">MYVLINAGVYDLLKCRHRMFMTYNINVAAIRHQMGTGQHCDWISGGRMNCAFNIHYKLLFIHYVIFLNILLDDMGSNIDKLQSDVSDLMTQAGIENTDEIA</sequence>